<accession>A0A226D300</accession>
<sequence length="542" mass="61541">MEPQPQWEIALNNPIILSNILQQTSAPLKTCRLVSHFWNDVVLSLPNTRLALKLTRKNPFADENQNLFQFDSEDDDDDEDIDPGPVPFQTLCFTLDERLTKRISATCKSSLRGISVHPTTTIDFFASKLLHVCDKFSHRIQILEFSLYSEECLPPIYLILKNSCPNLTQLLISVTRRATLTTYNPSELLFPPMQPKQNLTMFAVSVPRNLANYSVLPHFTQLVVNAAPNLKEVTLPFGFCPDFAPTNRLDSLTIGQDYFWPTEVDKLSGVSKILDQVGDQLVTLRLGKAGMTMTDRFEIVLPGRKMSKLRTFRNQMVDVFRCDDLFKNIAGTMPCLTMVELGEAFKASNRLDEILQDLSNSRQIVGTVTNLVLIGVYDPNLLEGLWPVFPNVGKLQVNSFYGTKLSWLTVSCTELGVVLTTCGGWRGLKHLILGVSSYPRNVADIIGDLLDNKDLFKGKLKTLKIKLLKCMYYPSSHDLTTDEMNLFKKLLMEMVEMDEVTIFFLHFGVESRRQIKDFMVSNKMEVSKFKMFQGGETCRVWD</sequence>
<evidence type="ECO:0000313" key="1">
    <source>
        <dbReference type="EMBL" id="OXA39440.1"/>
    </source>
</evidence>
<evidence type="ECO:0008006" key="3">
    <source>
        <dbReference type="Google" id="ProtNLM"/>
    </source>
</evidence>
<keyword evidence="2" id="KW-1185">Reference proteome</keyword>
<comment type="caution">
    <text evidence="1">The sequence shown here is derived from an EMBL/GenBank/DDBJ whole genome shotgun (WGS) entry which is preliminary data.</text>
</comment>
<evidence type="ECO:0000313" key="2">
    <source>
        <dbReference type="Proteomes" id="UP000198287"/>
    </source>
</evidence>
<gene>
    <name evidence="1" type="ORF">Fcan01_25744</name>
</gene>
<dbReference type="OrthoDB" id="2870744at2759"/>
<reference evidence="1 2" key="1">
    <citation type="submission" date="2015-12" db="EMBL/GenBank/DDBJ databases">
        <title>The genome of Folsomia candida.</title>
        <authorList>
            <person name="Faddeeva A."/>
            <person name="Derks M.F."/>
            <person name="Anvar Y."/>
            <person name="Smit S."/>
            <person name="Van Straalen N."/>
            <person name="Roelofs D."/>
        </authorList>
    </citation>
    <scope>NUCLEOTIDE SEQUENCE [LARGE SCALE GENOMIC DNA]</scope>
    <source>
        <strain evidence="1 2">VU population</strain>
        <tissue evidence="1">Whole body</tissue>
    </source>
</reference>
<dbReference type="Proteomes" id="UP000198287">
    <property type="component" value="Unassembled WGS sequence"/>
</dbReference>
<proteinExistence type="predicted"/>
<organism evidence="1 2">
    <name type="scientific">Folsomia candida</name>
    <name type="common">Springtail</name>
    <dbReference type="NCBI Taxonomy" id="158441"/>
    <lineage>
        <taxon>Eukaryota</taxon>
        <taxon>Metazoa</taxon>
        <taxon>Ecdysozoa</taxon>
        <taxon>Arthropoda</taxon>
        <taxon>Hexapoda</taxon>
        <taxon>Collembola</taxon>
        <taxon>Entomobryomorpha</taxon>
        <taxon>Isotomoidea</taxon>
        <taxon>Isotomidae</taxon>
        <taxon>Proisotominae</taxon>
        <taxon>Folsomia</taxon>
    </lineage>
</organism>
<dbReference type="AlphaFoldDB" id="A0A226D300"/>
<protein>
    <recommendedName>
        <fullName evidence="3">F-box domain-containing protein</fullName>
    </recommendedName>
</protein>
<dbReference type="EMBL" id="LNIX01000038">
    <property type="protein sequence ID" value="OXA39440.1"/>
    <property type="molecule type" value="Genomic_DNA"/>
</dbReference>
<name>A0A226D300_FOLCA</name>